<accession>A0A6P4Y9V7</accession>
<dbReference type="Proteomes" id="UP000515135">
    <property type="component" value="Unplaced"/>
</dbReference>
<keyword evidence="2" id="KW-1185">Reference proteome</keyword>
<evidence type="ECO:0000313" key="2">
    <source>
        <dbReference type="Proteomes" id="UP000515135"/>
    </source>
</evidence>
<dbReference type="RefSeq" id="XP_019621253.1">
    <property type="nucleotide sequence ID" value="XM_019765694.1"/>
</dbReference>
<dbReference type="KEGG" id="bbel:109467652"/>
<feature type="region of interest" description="Disordered" evidence="1">
    <location>
        <begin position="114"/>
        <end position="151"/>
    </location>
</feature>
<dbReference type="GeneID" id="109467652"/>
<reference evidence="3" key="1">
    <citation type="submission" date="2025-08" db="UniProtKB">
        <authorList>
            <consortium name="RefSeq"/>
        </authorList>
    </citation>
    <scope>IDENTIFICATION</scope>
    <source>
        <tissue evidence="3">Gonad</tissue>
    </source>
</reference>
<feature type="compositionally biased region" description="Basic and acidic residues" evidence="1">
    <location>
        <begin position="129"/>
        <end position="143"/>
    </location>
</feature>
<sequence>MFASRGQFSPYYFCRKTFSDFDSISVIVAKCTLPPVWSDQVEPDGSLFYLEPAYCDLHTGTTTQATAEPQGDQGPGTTTKLPDEQTQDPETKAKLLDESQGKISRIGRIKALIQRASKRKQKQKIVVSARRDDKTKKQSDDYSHGTWGPKM</sequence>
<protein>
    <submittedName>
        <fullName evidence="3">Protein inturned-like</fullName>
    </submittedName>
</protein>
<evidence type="ECO:0000256" key="1">
    <source>
        <dbReference type="SAM" id="MobiDB-lite"/>
    </source>
</evidence>
<organism evidence="2 3">
    <name type="scientific">Branchiostoma belcheri</name>
    <name type="common">Amphioxus</name>
    <dbReference type="NCBI Taxonomy" id="7741"/>
    <lineage>
        <taxon>Eukaryota</taxon>
        <taxon>Metazoa</taxon>
        <taxon>Chordata</taxon>
        <taxon>Cephalochordata</taxon>
        <taxon>Leptocardii</taxon>
        <taxon>Amphioxiformes</taxon>
        <taxon>Branchiostomatidae</taxon>
        <taxon>Branchiostoma</taxon>
    </lineage>
</organism>
<name>A0A6P4Y9V7_BRABE</name>
<dbReference type="AlphaFoldDB" id="A0A6P4Y9V7"/>
<dbReference type="OrthoDB" id="6022711at2759"/>
<feature type="region of interest" description="Disordered" evidence="1">
    <location>
        <begin position="60"/>
        <end position="99"/>
    </location>
</feature>
<proteinExistence type="predicted"/>
<evidence type="ECO:0000313" key="3">
    <source>
        <dbReference type="RefSeq" id="XP_019621253.1"/>
    </source>
</evidence>
<feature type="compositionally biased region" description="Basic and acidic residues" evidence="1">
    <location>
        <begin position="89"/>
        <end position="99"/>
    </location>
</feature>
<gene>
    <name evidence="3" type="primary">LOC109467652</name>
</gene>